<keyword evidence="2" id="KW-1185">Reference proteome</keyword>
<evidence type="ECO:0000313" key="1">
    <source>
        <dbReference type="EMBL" id="AFA44871.1"/>
    </source>
</evidence>
<dbReference type="GeneID" id="14698236"/>
<evidence type="ECO:0000313" key="2">
    <source>
        <dbReference type="Proteomes" id="UP000007518"/>
    </source>
</evidence>
<proteinExistence type="predicted"/>
<accession>H6WBN4</accession>
<organism evidence="1 2">
    <name type="scientific">Rhodobacter phage RcapNL</name>
    <dbReference type="NCBI Taxonomy" id="1131316"/>
    <lineage>
        <taxon>Viruses</taxon>
        <taxon>Duplodnaviria</taxon>
        <taxon>Heunggongvirae</taxon>
        <taxon>Uroviricota</taxon>
        <taxon>Caudoviricetes</taxon>
        <taxon>Capnelvirus</taxon>
        <taxon>Capnelvirus RcapNL</taxon>
    </lineage>
</organism>
<protein>
    <submittedName>
        <fullName evidence="1">Uncharacterized protein</fullName>
    </submittedName>
</protein>
<dbReference type="Proteomes" id="UP000007518">
    <property type="component" value="Segment"/>
</dbReference>
<dbReference type="RefSeq" id="YP_007518413.1">
    <property type="nucleotide sequence ID" value="NC_020489.1"/>
</dbReference>
<gene>
    <name evidence="1" type="ORF">RcapNL_00031</name>
</gene>
<name>H6WBN4_9CAUD</name>
<reference evidence="1 2" key="1">
    <citation type="submission" date="2011-11" db="EMBL/GenBank/DDBJ databases">
        <authorList>
            <person name="Hynes A.P."/>
            <person name="Lang A.S."/>
        </authorList>
    </citation>
    <scope>NUCLEOTIDE SEQUENCE [LARGE SCALE GENOMIC DNA]</scope>
</reference>
<dbReference type="EMBL" id="JQ066768">
    <property type="protein sequence ID" value="AFA44871.1"/>
    <property type="molecule type" value="Genomic_DNA"/>
</dbReference>
<sequence length="102" mass="12166">MDDDENIDEFGRYFTDYARGDGWVFRTVEDQGSTEILCQFEIWHNGARVASGAELDPYLERQGFDDDDEDVPKHFWHIWRAETPEIKENAEAVARWYFLERE</sequence>
<dbReference type="KEGG" id="vg:14698236"/>